<sequence>MIVIGVPVDKNFTIDVRTAAYCSAEAMHPNVKWGYASSREAGVGRSTFAYRALKNPDVTHLYFMDSDVVPPEGTLSKLLDHDVPIVAGIYPMCTDMPCWSFKTTAGWENKDLSLPKGLTETTAIGGSTLLVKREVFEKMERPWFKIVYKAIDEEGRAYDEGEDEYFSRLAREAGYKIMIDPTIICTHYNKRAL</sequence>
<evidence type="ECO:0000313" key="1">
    <source>
        <dbReference type="EMBL" id="KKM95867.1"/>
    </source>
</evidence>
<evidence type="ECO:0008006" key="2">
    <source>
        <dbReference type="Google" id="ProtNLM"/>
    </source>
</evidence>
<dbReference type="Gene3D" id="3.90.550.40">
    <property type="match status" value="1"/>
</dbReference>
<comment type="caution">
    <text evidence="1">The sequence shown here is derived from an EMBL/GenBank/DDBJ whole genome shotgun (WGS) entry which is preliminary data.</text>
</comment>
<dbReference type="SUPFAM" id="SSF53448">
    <property type="entry name" value="Nucleotide-diphospho-sugar transferases"/>
    <property type="match status" value="1"/>
</dbReference>
<name>A0A0F9PRV0_9ZZZZ</name>
<gene>
    <name evidence="1" type="ORF">LCGC14_1183880</name>
</gene>
<dbReference type="EMBL" id="LAZR01005953">
    <property type="protein sequence ID" value="KKM95867.1"/>
    <property type="molecule type" value="Genomic_DNA"/>
</dbReference>
<accession>A0A0F9PRV0</accession>
<proteinExistence type="predicted"/>
<protein>
    <recommendedName>
        <fullName evidence="2">Glycosyltransferase 2-like domain-containing protein</fullName>
    </recommendedName>
</protein>
<organism evidence="1">
    <name type="scientific">marine sediment metagenome</name>
    <dbReference type="NCBI Taxonomy" id="412755"/>
    <lineage>
        <taxon>unclassified sequences</taxon>
        <taxon>metagenomes</taxon>
        <taxon>ecological metagenomes</taxon>
    </lineage>
</organism>
<dbReference type="AlphaFoldDB" id="A0A0F9PRV0"/>
<reference evidence="1" key="1">
    <citation type="journal article" date="2015" name="Nature">
        <title>Complex archaea that bridge the gap between prokaryotes and eukaryotes.</title>
        <authorList>
            <person name="Spang A."/>
            <person name="Saw J.H."/>
            <person name="Jorgensen S.L."/>
            <person name="Zaremba-Niedzwiedzka K."/>
            <person name="Martijn J."/>
            <person name="Lind A.E."/>
            <person name="van Eijk R."/>
            <person name="Schleper C."/>
            <person name="Guy L."/>
            <person name="Ettema T.J."/>
        </authorList>
    </citation>
    <scope>NUCLEOTIDE SEQUENCE</scope>
</reference>
<dbReference type="InterPro" id="IPR029044">
    <property type="entry name" value="Nucleotide-diphossugar_trans"/>
</dbReference>